<dbReference type="PANTHER" id="PTHR43976">
    <property type="entry name" value="SHORT CHAIN DEHYDROGENASE"/>
    <property type="match status" value="1"/>
</dbReference>
<dbReference type="OMA" id="VDQYSAD"/>
<dbReference type="GO" id="GO:0016491">
    <property type="term" value="F:oxidoreductase activity"/>
    <property type="evidence" value="ECO:0007669"/>
    <property type="project" value="UniProtKB-KW"/>
</dbReference>
<gene>
    <name evidence="5" type="ORF">DACRYDRAFT_91048</name>
</gene>
<dbReference type="InterPro" id="IPR020904">
    <property type="entry name" value="Sc_DH/Rdtase_CS"/>
</dbReference>
<dbReference type="InterPro" id="IPR002347">
    <property type="entry name" value="SDR_fam"/>
</dbReference>
<dbReference type="PROSITE" id="PS00061">
    <property type="entry name" value="ADH_SHORT"/>
    <property type="match status" value="1"/>
</dbReference>
<dbReference type="Pfam" id="PF00106">
    <property type="entry name" value="adh_short"/>
    <property type="match status" value="1"/>
</dbReference>
<accession>M5FRZ6</accession>
<dbReference type="STRING" id="1858805.M5FRZ6"/>
<evidence type="ECO:0000313" key="6">
    <source>
        <dbReference type="Proteomes" id="UP000030653"/>
    </source>
</evidence>
<dbReference type="PRINTS" id="PR00081">
    <property type="entry name" value="GDHRDH"/>
</dbReference>
<evidence type="ECO:0000313" key="5">
    <source>
        <dbReference type="EMBL" id="EJT98543.1"/>
    </source>
</evidence>
<organism evidence="5 6">
    <name type="scientific">Dacryopinax primogenitus (strain DJM 731)</name>
    <name type="common">Brown rot fungus</name>
    <dbReference type="NCBI Taxonomy" id="1858805"/>
    <lineage>
        <taxon>Eukaryota</taxon>
        <taxon>Fungi</taxon>
        <taxon>Dikarya</taxon>
        <taxon>Basidiomycota</taxon>
        <taxon>Agaricomycotina</taxon>
        <taxon>Dacrymycetes</taxon>
        <taxon>Dacrymycetales</taxon>
        <taxon>Dacrymycetaceae</taxon>
        <taxon>Dacryopinax</taxon>
    </lineage>
</organism>
<dbReference type="PRINTS" id="PR00080">
    <property type="entry name" value="SDRFAMILY"/>
</dbReference>
<dbReference type="SUPFAM" id="SSF51735">
    <property type="entry name" value="NAD(P)-binding Rossmann-fold domains"/>
    <property type="match status" value="1"/>
</dbReference>
<dbReference type="Gene3D" id="3.40.50.720">
    <property type="entry name" value="NAD(P)-binding Rossmann-like Domain"/>
    <property type="match status" value="1"/>
</dbReference>
<dbReference type="EMBL" id="JH795873">
    <property type="protein sequence ID" value="EJT98543.1"/>
    <property type="molecule type" value="Genomic_DNA"/>
</dbReference>
<dbReference type="GeneID" id="63692054"/>
<keyword evidence="3" id="KW-0560">Oxidoreductase</keyword>
<dbReference type="PANTHER" id="PTHR43976:SF16">
    <property type="entry name" value="SHORT-CHAIN DEHYDROGENASE_REDUCTASE FAMILY PROTEIN"/>
    <property type="match status" value="1"/>
</dbReference>
<dbReference type="RefSeq" id="XP_040625441.1">
    <property type="nucleotide sequence ID" value="XM_040776992.1"/>
</dbReference>
<evidence type="ECO:0000256" key="4">
    <source>
        <dbReference type="RuleBase" id="RU000363"/>
    </source>
</evidence>
<proteinExistence type="inferred from homology"/>
<comment type="similarity">
    <text evidence="1 4">Belongs to the short-chain dehydrogenases/reductases (SDR) family.</text>
</comment>
<dbReference type="AlphaFoldDB" id="M5FRZ6"/>
<keyword evidence="6" id="KW-1185">Reference proteome</keyword>
<dbReference type="HOGENOM" id="CLU_010194_2_9_1"/>
<keyword evidence="2" id="KW-0521">NADP</keyword>
<dbReference type="InterPro" id="IPR036291">
    <property type="entry name" value="NAD(P)-bd_dom_sf"/>
</dbReference>
<dbReference type="InterPro" id="IPR051911">
    <property type="entry name" value="SDR_oxidoreductase"/>
</dbReference>
<evidence type="ECO:0000256" key="1">
    <source>
        <dbReference type="ARBA" id="ARBA00006484"/>
    </source>
</evidence>
<dbReference type="Proteomes" id="UP000030653">
    <property type="component" value="Unassembled WGS sequence"/>
</dbReference>
<evidence type="ECO:0000256" key="3">
    <source>
        <dbReference type="ARBA" id="ARBA00023002"/>
    </source>
</evidence>
<dbReference type="OrthoDB" id="1274115at2759"/>
<evidence type="ECO:0000256" key="2">
    <source>
        <dbReference type="ARBA" id="ARBA00022857"/>
    </source>
</evidence>
<protein>
    <submittedName>
        <fullName evidence="5">NADP-binding protein</fullName>
    </submittedName>
</protein>
<reference evidence="5 6" key="1">
    <citation type="journal article" date="2012" name="Science">
        <title>The Paleozoic origin of enzymatic lignin decomposition reconstructed from 31 fungal genomes.</title>
        <authorList>
            <person name="Floudas D."/>
            <person name="Binder M."/>
            <person name="Riley R."/>
            <person name="Barry K."/>
            <person name="Blanchette R.A."/>
            <person name="Henrissat B."/>
            <person name="Martinez A.T."/>
            <person name="Otillar R."/>
            <person name="Spatafora J.W."/>
            <person name="Yadav J.S."/>
            <person name="Aerts A."/>
            <person name="Benoit I."/>
            <person name="Boyd A."/>
            <person name="Carlson A."/>
            <person name="Copeland A."/>
            <person name="Coutinho P.M."/>
            <person name="de Vries R.P."/>
            <person name="Ferreira P."/>
            <person name="Findley K."/>
            <person name="Foster B."/>
            <person name="Gaskell J."/>
            <person name="Glotzer D."/>
            <person name="Gorecki P."/>
            <person name="Heitman J."/>
            <person name="Hesse C."/>
            <person name="Hori C."/>
            <person name="Igarashi K."/>
            <person name="Jurgens J.A."/>
            <person name="Kallen N."/>
            <person name="Kersten P."/>
            <person name="Kohler A."/>
            <person name="Kuees U."/>
            <person name="Kumar T.K.A."/>
            <person name="Kuo A."/>
            <person name="LaButti K."/>
            <person name="Larrondo L.F."/>
            <person name="Lindquist E."/>
            <person name="Ling A."/>
            <person name="Lombard V."/>
            <person name="Lucas S."/>
            <person name="Lundell T."/>
            <person name="Martin R."/>
            <person name="McLaughlin D.J."/>
            <person name="Morgenstern I."/>
            <person name="Morin E."/>
            <person name="Murat C."/>
            <person name="Nagy L.G."/>
            <person name="Nolan M."/>
            <person name="Ohm R.A."/>
            <person name="Patyshakuliyeva A."/>
            <person name="Rokas A."/>
            <person name="Ruiz-Duenas F.J."/>
            <person name="Sabat G."/>
            <person name="Salamov A."/>
            <person name="Samejima M."/>
            <person name="Schmutz J."/>
            <person name="Slot J.C."/>
            <person name="St John F."/>
            <person name="Stenlid J."/>
            <person name="Sun H."/>
            <person name="Sun S."/>
            <person name="Syed K."/>
            <person name="Tsang A."/>
            <person name="Wiebenga A."/>
            <person name="Young D."/>
            <person name="Pisabarro A."/>
            <person name="Eastwood D.C."/>
            <person name="Martin F."/>
            <person name="Cullen D."/>
            <person name="Grigoriev I.V."/>
            <person name="Hibbett D.S."/>
        </authorList>
    </citation>
    <scope>NUCLEOTIDE SEQUENCE [LARGE SCALE GENOMIC DNA]</scope>
    <source>
        <strain evidence="5 6">DJM-731 SS1</strain>
    </source>
</reference>
<sequence>MACQVWFITGTSTGFGRTMAEHVLKNGNIVIATLQKPNMLADLTRQYDKTRLLVLKLDVAVSSDILPAFQKAIDAFGRIDVVFNNPGSTLLGSSENTPEGAARKIFETNYWAAVNVSREAIRVFRDVNPPGAGGRLLQKLSVAGLGPLVLFGHYTASKHALEGFTKMLAMELEPYWNIKITLIEPDFFQTQIIQQANVFPVYQNYNNETTAIFRSALAIGECPDDADEEVATIYEVAHLPNPPLHFSLGLDVVQVMRTVGALLDCDG</sequence>
<name>M5FRZ6_DACPD</name>